<feature type="transmembrane region" description="Helical" evidence="6">
    <location>
        <begin position="240"/>
        <end position="262"/>
    </location>
</feature>
<dbReference type="PANTHER" id="PTHR40277:SF1">
    <property type="entry name" value="BLL5419 PROTEIN"/>
    <property type="match status" value="1"/>
</dbReference>
<evidence type="ECO:0000313" key="8">
    <source>
        <dbReference type="Proteomes" id="UP000199365"/>
    </source>
</evidence>
<feature type="transmembrane region" description="Helical" evidence="6">
    <location>
        <begin position="173"/>
        <end position="194"/>
    </location>
</feature>
<organism evidence="7 8">
    <name type="scientific">Paraburkholderia tuberum</name>
    <dbReference type="NCBI Taxonomy" id="157910"/>
    <lineage>
        <taxon>Bacteria</taxon>
        <taxon>Pseudomonadati</taxon>
        <taxon>Pseudomonadota</taxon>
        <taxon>Betaproteobacteria</taxon>
        <taxon>Burkholderiales</taxon>
        <taxon>Burkholderiaceae</taxon>
        <taxon>Paraburkholderia</taxon>
    </lineage>
</organism>
<evidence type="ECO:0000256" key="2">
    <source>
        <dbReference type="ARBA" id="ARBA00022475"/>
    </source>
</evidence>
<evidence type="ECO:0000256" key="5">
    <source>
        <dbReference type="ARBA" id="ARBA00023136"/>
    </source>
</evidence>
<protein>
    <submittedName>
        <fullName evidence="7">Putative membrane protein</fullName>
    </submittedName>
</protein>
<dbReference type="NCBIfam" id="TIGR03476">
    <property type="entry name" value="HpnL"/>
    <property type="match status" value="1"/>
</dbReference>
<dbReference type="RefSeq" id="WP_090807288.1">
    <property type="nucleotide sequence ID" value="NZ_FNKX01000002.1"/>
</dbReference>
<keyword evidence="5 6" id="KW-0472">Membrane</keyword>
<evidence type="ECO:0000256" key="3">
    <source>
        <dbReference type="ARBA" id="ARBA00022692"/>
    </source>
</evidence>
<gene>
    <name evidence="7" type="ORF">SAMN05445850_4713</name>
</gene>
<dbReference type="PANTHER" id="PTHR40277">
    <property type="entry name" value="BLL5419 PROTEIN"/>
    <property type="match status" value="1"/>
</dbReference>
<feature type="transmembrane region" description="Helical" evidence="6">
    <location>
        <begin position="37"/>
        <end position="61"/>
    </location>
</feature>
<keyword evidence="4 6" id="KW-1133">Transmembrane helix</keyword>
<reference evidence="8" key="1">
    <citation type="submission" date="2016-10" db="EMBL/GenBank/DDBJ databases">
        <authorList>
            <person name="Varghese N."/>
            <person name="Submissions S."/>
        </authorList>
    </citation>
    <scope>NUCLEOTIDE SEQUENCE [LARGE SCALE GENOMIC DNA]</scope>
    <source>
        <strain evidence="8">DUS833</strain>
    </source>
</reference>
<dbReference type="STRING" id="157910.SAMN05445850_4713"/>
<dbReference type="EMBL" id="FNKX01000002">
    <property type="protein sequence ID" value="SDR48532.1"/>
    <property type="molecule type" value="Genomic_DNA"/>
</dbReference>
<evidence type="ECO:0000256" key="4">
    <source>
        <dbReference type="ARBA" id="ARBA00022989"/>
    </source>
</evidence>
<sequence>MSRAALLLLSIGSALFVGLLAWQGFGSVASTLLAAGWGLAVVAAFHVVPLVLDAAAIAVLFRRDHPSRDGAHEGPASGATSGATSAARAEPSLRNALSARWIGESVNSLLPAGQIGGPVVMVRQLSQRGMLLRDAAAAITVSTTWQALAQIMFALGGLAMFGAYAAHGTLHDLRTATLIATGVLGALIAAFYFAQRRGLFGRLLGVVSKVFGKRDWSSLMTRAEAVDAAVQSLYRERGRVAASFALSLVGWVVGTAEVWLALRFLGHPVGWIDALLLESIGQAIRGAAFMIPGSLGVQEGGYLLLAPLVGLPPDAALALSLAKRARELLLGLPGLLVLHFSERSWQRRRAPRRVPVAD</sequence>
<dbReference type="InterPro" id="IPR022791">
    <property type="entry name" value="L-PG_synthase/AglD"/>
</dbReference>
<feature type="transmembrane region" description="Helical" evidence="6">
    <location>
        <begin position="147"/>
        <end position="167"/>
    </location>
</feature>
<dbReference type="Proteomes" id="UP000199365">
    <property type="component" value="Unassembled WGS sequence"/>
</dbReference>
<dbReference type="Pfam" id="PF03706">
    <property type="entry name" value="LPG_synthase_TM"/>
    <property type="match status" value="1"/>
</dbReference>
<proteinExistence type="predicted"/>
<dbReference type="AlphaFoldDB" id="A0A1H1JEU9"/>
<accession>A0A1H1JEU9</accession>
<evidence type="ECO:0000256" key="1">
    <source>
        <dbReference type="ARBA" id="ARBA00004651"/>
    </source>
</evidence>
<evidence type="ECO:0000256" key="6">
    <source>
        <dbReference type="SAM" id="Phobius"/>
    </source>
</evidence>
<comment type="subcellular location">
    <subcellularLocation>
        <location evidence="1">Cell membrane</location>
        <topology evidence="1">Multi-pass membrane protein</topology>
    </subcellularLocation>
</comment>
<keyword evidence="3 6" id="KW-0812">Transmembrane</keyword>
<dbReference type="GO" id="GO:0005886">
    <property type="term" value="C:plasma membrane"/>
    <property type="evidence" value="ECO:0007669"/>
    <property type="project" value="UniProtKB-SubCell"/>
</dbReference>
<name>A0A1H1JEU9_9BURK</name>
<keyword evidence="2" id="KW-1003">Cell membrane</keyword>
<keyword evidence="8" id="KW-1185">Reference proteome</keyword>
<evidence type="ECO:0000313" key="7">
    <source>
        <dbReference type="EMBL" id="SDR48532.1"/>
    </source>
</evidence>